<evidence type="ECO:0000256" key="4">
    <source>
        <dbReference type="ARBA" id="ARBA00023015"/>
    </source>
</evidence>
<dbReference type="STRING" id="1340429.A0A2G4SSG4"/>
<evidence type="ECO:0000256" key="9">
    <source>
        <dbReference type="RuleBase" id="RU365082"/>
    </source>
</evidence>
<dbReference type="PANTHER" id="PTHR12809">
    <property type="entry name" value="MEDIATOR COMPLEX SUBUNIT"/>
    <property type="match status" value="1"/>
</dbReference>
<evidence type="ECO:0000256" key="5">
    <source>
        <dbReference type="ARBA" id="ARBA00023159"/>
    </source>
</evidence>
<comment type="subunit">
    <text evidence="9">Component of the Mediator complex.</text>
</comment>
<dbReference type="PANTHER" id="PTHR12809:SF2">
    <property type="entry name" value="MEDIATOR OF RNA POLYMERASE II TRANSCRIPTION SUBUNIT 14"/>
    <property type="match status" value="1"/>
</dbReference>
<keyword evidence="12" id="KW-1185">Reference proteome</keyword>
<dbReference type="AlphaFoldDB" id="A0A2G4SSG4"/>
<evidence type="ECO:0000259" key="10">
    <source>
        <dbReference type="Pfam" id="PF08638"/>
    </source>
</evidence>
<evidence type="ECO:0000256" key="6">
    <source>
        <dbReference type="ARBA" id="ARBA00023163"/>
    </source>
</evidence>
<evidence type="ECO:0000313" key="12">
    <source>
        <dbReference type="Proteomes" id="UP000242254"/>
    </source>
</evidence>
<reference evidence="11 12" key="1">
    <citation type="journal article" date="2016" name="Proc. Natl. Acad. Sci. U.S.A.">
        <title>Lipid metabolic changes in an early divergent fungus govern the establishment of a mutualistic symbiosis with endobacteria.</title>
        <authorList>
            <person name="Lastovetsky O.A."/>
            <person name="Gaspar M.L."/>
            <person name="Mondo S.J."/>
            <person name="LaButti K.M."/>
            <person name="Sandor L."/>
            <person name="Grigoriev I.V."/>
            <person name="Henry S.A."/>
            <person name="Pawlowska T.E."/>
        </authorList>
    </citation>
    <scope>NUCLEOTIDE SEQUENCE [LARGE SCALE GENOMIC DNA]</scope>
    <source>
        <strain evidence="11 12">ATCC 52813</strain>
    </source>
</reference>
<name>A0A2G4SSG4_RHIZD</name>
<evidence type="ECO:0000313" key="11">
    <source>
        <dbReference type="EMBL" id="PHZ11691.1"/>
    </source>
</evidence>
<keyword evidence="6 9" id="KW-0804">Transcription</keyword>
<protein>
    <recommendedName>
        <fullName evidence="3 9">Mediator of RNA polymerase II transcription subunit 14</fullName>
    </recommendedName>
    <alternativeName>
        <fullName evidence="8 9">Mediator complex subunit 14</fullName>
    </alternativeName>
</protein>
<dbReference type="Pfam" id="PF08638">
    <property type="entry name" value="Med14"/>
    <property type="match status" value="1"/>
</dbReference>
<accession>A0A2G4SSG4</accession>
<dbReference type="GeneID" id="35442189"/>
<comment type="subcellular location">
    <subcellularLocation>
        <location evidence="1 9">Nucleus</location>
    </subcellularLocation>
</comment>
<comment type="similarity">
    <text evidence="2 9">Belongs to the Mediator complex subunit 14 family.</text>
</comment>
<evidence type="ECO:0000256" key="1">
    <source>
        <dbReference type="ARBA" id="ARBA00004123"/>
    </source>
</evidence>
<dbReference type="Proteomes" id="UP000242254">
    <property type="component" value="Unassembled WGS sequence"/>
</dbReference>
<comment type="function">
    <text evidence="9">Component of the Mediator complex, a coactivator involved in the regulated transcription of nearly all RNA polymerase II-dependent genes. Mediator functions as a bridge to convey information from gene-specific regulatory proteins to the basal RNA polymerase II transcription machinery. Mediator is recruited to promoters by direct interactions with regulatory proteins and serves as a scaffold for the assembly of a functional preinitiation complex with RNA polymerase II and the general transcription factors.</text>
</comment>
<evidence type="ECO:0000256" key="3">
    <source>
        <dbReference type="ARBA" id="ARBA00019619"/>
    </source>
</evidence>
<dbReference type="GO" id="GO:0006357">
    <property type="term" value="P:regulation of transcription by RNA polymerase II"/>
    <property type="evidence" value="ECO:0007669"/>
    <property type="project" value="InterPro"/>
</dbReference>
<evidence type="ECO:0000256" key="2">
    <source>
        <dbReference type="ARBA" id="ARBA00007813"/>
    </source>
</evidence>
<dbReference type="GO" id="GO:0070847">
    <property type="term" value="C:core mediator complex"/>
    <property type="evidence" value="ECO:0007669"/>
    <property type="project" value="TreeGrafter"/>
</dbReference>
<dbReference type="RefSeq" id="XP_023465399.1">
    <property type="nucleotide sequence ID" value="XM_023611199.1"/>
</dbReference>
<sequence>MQPILKADEQQPTSTQTNGYVKQVNGTPKSKLNQEKIVLPVEMASMISLKSLIGKLVHKSYADLLTLTDTLPSMSDVEKKRQILNYTTFVRKQFLKLLVLVKWADCADDIQMCQNIMAFLANQNKMFQDTVDYLHKIHIELPAARVRNFDIPTAVDVLTTGTYQRMPTKLKDMIHPPPFTDEEVLETFQQMNDTIRVRMLTEEVLPSPMQKYRIENGRIYFSIDNEFEVALTLMGQSHARRWWIVSLDILVQASSCEESASDLDISLSDAQKQHLRMNAQKQLIPPATAEGEENKATKLFFPLVNLYDYLHLCCLNMQLEMLHIQLLMLAKTKWLDQLKVQMDSSRAKLIITYWGGGSPAAHWARPQPEKEASKSTVLELSVSDEHEKESAKKNMAITVRDESKGLIQKAGIGASVRLAETDPADKPKIVSLLKYPKNCLDILWGDSKDLHTNAKLLNASDLNAEELLLHATKYHSHCIKDKLRQLLQSQKEFLEDNGLYLLENQKDNENPLVIRYRHEKYISIDIDSRTGKVKAYETKNESNEENVKLAGLEDRLNNDPENIAKHLLWLRSDIVIREIISLAKLLNLQPYHPSQMNLRAEDFIKLFGDVIPSNKTEKYPSHCVFLQFSQFDNWYFVIATIKNEFKSWLCCLNKIYDQNSIYQAVADLIYIDCDELRRKEAKKAVGSSKRQLEDDVEKASSQCDSKKRKLSRDLSVVVQHDYSDKFDSLIMDFQYLAQLDSLCRGYITNRKIELQLQIYKEALHYHKRPLLDTVLPVETQVKSHPVSYKMETICLPRQDLLRVCAYYYHPGDGKRKEKKTETIPWIEKLLPRMKNEILVRSFGWWNCGRGECYVVFQDRIDCERITLQEDDIEDHISLDKANNTISFTYANIDNCVDQFLNDWERIFMMINLSRQVHSVWFNKYKDQLTFQSTNLQKLLFIYAKQYTCTIHWTSSAKGRSRRYDIEFGVVGEPSNNKFNVLSASSNPHWKVLTQLRDILNEKRDLIYFVQILFHTLPELLEFVC</sequence>
<keyword evidence="4 9" id="KW-0805">Transcription regulation</keyword>
<dbReference type="EMBL" id="KZ303851">
    <property type="protein sequence ID" value="PHZ11691.1"/>
    <property type="molecule type" value="Genomic_DNA"/>
</dbReference>
<keyword evidence="7 9" id="KW-0539">Nucleus</keyword>
<dbReference type="GO" id="GO:0016592">
    <property type="term" value="C:mediator complex"/>
    <property type="evidence" value="ECO:0007669"/>
    <property type="project" value="UniProtKB-UniRule"/>
</dbReference>
<gene>
    <name evidence="11" type="ORF">RHIMIDRAFT_255945</name>
</gene>
<organism evidence="11 12">
    <name type="scientific">Rhizopus microsporus ATCC 52813</name>
    <dbReference type="NCBI Taxonomy" id="1340429"/>
    <lineage>
        <taxon>Eukaryota</taxon>
        <taxon>Fungi</taxon>
        <taxon>Fungi incertae sedis</taxon>
        <taxon>Mucoromycota</taxon>
        <taxon>Mucoromycotina</taxon>
        <taxon>Mucoromycetes</taxon>
        <taxon>Mucorales</taxon>
        <taxon>Mucorineae</taxon>
        <taxon>Rhizopodaceae</taxon>
        <taxon>Rhizopus</taxon>
    </lineage>
</organism>
<feature type="domain" description="Mediator complex subunit MED14 N-terminal" evidence="10">
    <location>
        <begin position="47"/>
        <end position="234"/>
    </location>
</feature>
<dbReference type="GO" id="GO:0003712">
    <property type="term" value="F:transcription coregulator activity"/>
    <property type="evidence" value="ECO:0007669"/>
    <property type="project" value="UniProtKB-UniRule"/>
</dbReference>
<evidence type="ECO:0000256" key="7">
    <source>
        <dbReference type="ARBA" id="ARBA00023242"/>
    </source>
</evidence>
<keyword evidence="5 9" id="KW-0010">Activator</keyword>
<dbReference type="InterPro" id="IPR055122">
    <property type="entry name" value="Med14_N"/>
</dbReference>
<dbReference type="InterPro" id="IPR013947">
    <property type="entry name" value="Mediator_Med14"/>
</dbReference>
<proteinExistence type="inferred from homology"/>
<evidence type="ECO:0000256" key="8">
    <source>
        <dbReference type="ARBA" id="ARBA00032007"/>
    </source>
</evidence>